<proteinExistence type="inferred from homology"/>
<dbReference type="RefSeq" id="WP_041979396.1">
    <property type="nucleotide sequence ID" value="NZ_CBXV010000009.1"/>
</dbReference>
<dbReference type="AlphaFoldDB" id="A0A0B6X2G8"/>
<evidence type="ECO:0000256" key="2">
    <source>
        <dbReference type="ARBA" id="ARBA00022884"/>
    </source>
</evidence>
<dbReference type="EMBL" id="CBXV010000009">
    <property type="protein sequence ID" value="CDM67152.1"/>
    <property type="molecule type" value="Genomic_DNA"/>
</dbReference>
<dbReference type="PANTHER" id="PTHR36984:SF1">
    <property type="entry name" value="CRISPR-ASSOCIATED ENDORIBONUCLEASE CAS6 1"/>
    <property type="match status" value="1"/>
</dbReference>
<evidence type="ECO:0000256" key="4">
    <source>
        <dbReference type="PIRNR" id="PIRNR005054"/>
    </source>
</evidence>
<evidence type="ECO:0000256" key="3">
    <source>
        <dbReference type="ARBA" id="ARBA00023118"/>
    </source>
</evidence>
<evidence type="ECO:0000259" key="7">
    <source>
        <dbReference type="Pfam" id="PF01881"/>
    </source>
</evidence>
<evidence type="ECO:0000256" key="5">
    <source>
        <dbReference type="PIRSR" id="PIRSR005054-1"/>
    </source>
</evidence>
<protein>
    <recommendedName>
        <fullName evidence="4">CRISPR-associated endoribonuclease</fullName>
    </recommendedName>
</protein>
<dbReference type="PANTHER" id="PTHR36984">
    <property type="entry name" value="CRISPR-ASSOCIATED ENDORIBONUCLEASE CAS6 1"/>
    <property type="match status" value="1"/>
</dbReference>
<feature type="site" description="Transition state stabilizer" evidence="5">
    <location>
        <position position="56"/>
    </location>
</feature>
<dbReference type="Proteomes" id="UP000031518">
    <property type="component" value="Unassembled WGS sequence"/>
</dbReference>
<feature type="active site" description="Proton acceptor" evidence="6">
    <location>
        <position position="29"/>
    </location>
</feature>
<dbReference type="InterPro" id="IPR010156">
    <property type="entry name" value="CRISPR-assoc_prot_Cas6"/>
</dbReference>
<keyword evidence="2" id="KW-0694">RNA-binding</keyword>
<dbReference type="Gene3D" id="3.30.70.1890">
    <property type="match status" value="1"/>
</dbReference>
<dbReference type="PIRSF" id="PIRSF005054">
    <property type="entry name" value="PF1131"/>
    <property type="match status" value="1"/>
</dbReference>
<comment type="function">
    <text evidence="4">CRISPR (clustered regularly interspaced short palindromic repeat), is an adaptive immune system that provides protection against mobile genetic elements (viruses, transposable elements and conjugative plasmids). CRISPR clusters contain sequences complementary to antecedent mobile elements and target invading nucleic acids. CRISPR clusters are transcribed and processed into CRISPR RNA (crRNA).</text>
</comment>
<dbReference type="Pfam" id="PF21350">
    <property type="entry name" value="Cas6_I-A"/>
    <property type="match status" value="1"/>
</dbReference>
<comment type="similarity">
    <text evidence="1 4">Belongs to the CRISPR-associated protein Cas6/Cse3/CasE family.</text>
</comment>
<dbReference type="STRING" id="454194.PYK22_03201"/>
<dbReference type="InterPro" id="IPR049435">
    <property type="entry name" value="Cas_Cas6_C"/>
</dbReference>
<dbReference type="GO" id="GO:0051607">
    <property type="term" value="P:defense response to virus"/>
    <property type="evidence" value="ECO:0007669"/>
    <property type="project" value="UniProtKB-KW"/>
</dbReference>
<sequence>MRIKVDLIPVDKELFLPWSYADWLRGLLYHALRLGIPQVAQFVHDVGFSAENKKYKLITFSLLQPTAYEPSRDGLRIKGALSWSVSSPVSKLIEAVALGLLVGPDVRLGQNPLRVENVCVVPEPAFGERMIFTTLSPICASTGERDEAGRFGKRFLSPEEPDFGRVLNENLRRKFASLHGTSSAGEVKFSLLDEPRSKLLSVNGTQVRGWLMRFIAEGPQDLLRIGYEAGFGERNAQGFGMVGVLERATIWRE</sequence>
<keyword evidence="3" id="KW-0051">Antiviral defense</keyword>
<dbReference type="InterPro" id="IPR045747">
    <property type="entry name" value="CRISPR-assoc_prot_Cas6_N_sf"/>
</dbReference>
<name>A0A0B6X2G8_9BACT</name>
<evidence type="ECO:0000256" key="6">
    <source>
        <dbReference type="PIRSR" id="PIRSR005054-50"/>
    </source>
</evidence>
<reference evidence="8 9" key="1">
    <citation type="submission" date="2013-12" db="EMBL/GenBank/DDBJ databases">
        <authorList>
            <person name="Stott M."/>
        </authorList>
    </citation>
    <scope>NUCLEOTIDE SEQUENCE [LARGE SCALE GENOMIC DNA]</scope>
    <source>
        <strain evidence="8 9">K22</strain>
    </source>
</reference>
<evidence type="ECO:0000313" key="8">
    <source>
        <dbReference type="EMBL" id="CDM67152.1"/>
    </source>
</evidence>
<evidence type="ECO:0000256" key="1">
    <source>
        <dbReference type="ARBA" id="ARBA00005937"/>
    </source>
</evidence>
<dbReference type="Gene3D" id="3.30.70.1900">
    <property type="match status" value="1"/>
</dbReference>
<organism evidence="8 9">
    <name type="scientific">Pyrinomonas methylaliphatogenes</name>
    <dbReference type="NCBI Taxonomy" id="454194"/>
    <lineage>
        <taxon>Bacteria</taxon>
        <taxon>Pseudomonadati</taxon>
        <taxon>Acidobacteriota</taxon>
        <taxon>Blastocatellia</taxon>
        <taxon>Blastocatellales</taxon>
        <taxon>Pyrinomonadaceae</taxon>
        <taxon>Pyrinomonas</taxon>
    </lineage>
</organism>
<dbReference type="NCBIfam" id="TIGR01877">
    <property type="entry name" value="cas_cas6"/>
    <property type="match status" value="1"/>
</dbReference>
<dbReference type="Pfam" id="PF01881">
    <property type="entry name" value="Cas_Cas6_C"/>
    <property type="match status" value="1"/>
</dbReference>
<evidence type="ECO:0000313" key="9">
    <source>
        <dbReference type="Proteomes" id="UP000031518"/>
    </source>
</evidence>
<feature type="domain" description="CRISPR associated protein Cas6 C-terminal" evidence="7">
    <location>
        <begin position="122"/>
        <end position="243"/>
    </location>
</feature>
<dbReference type="OrthoDB" id="9797488at2"/>
<gene>
    <name evidence="8" type="ORF">PYK22_03201</name>
</gene>
<dbReference type="GO" id="GO:0003723">
    <property type="term" value="F:RNA binding"/>
    <property type="evidence" value="ECO:0007669"/>
    <property type="project" value="UniProtKB-KW"/>
</dbReference>
<feature type="active site" description="Proton donor" evidence="6">
    <location>
        <position position="44"/>
    </location>
</feature>
<dbReference type="CDD" id="cd21140">
    <property type="entry name" value="Cas6_I-like"/>
    <property type="match status" value="1"/>
</dbReference>
<keyword evidence="9" id="KW-1185">Reference proteome</keyword>
<accession>A0A0B6X2G8</accession>
<dbReference type="GO" id="GO:0016788">
    <property type="term" value="F:hydrolase activity, acting on ester bonds"/>
    <property type="evidence" value="ECO:0007669"/>
    <property type="project" value="InterPro"/>
</dbReference>
<reference evidence="8 9" key="2">
    <citation type="submission" date="2015-01" db="EMBL/GenBank/DDBJ databases">
        <title>Complete genome sequence of Pyrinomonas methylaliphatogenes type strain K22T.</title>
        <authorList>
            <person name="Lee K.C.Y."/>
            <person name="Power J.F."/>
            <person name="Dunfield P.F."/>
            <person name="Morgan X.C."/>
            <person name="Huttenhower C."/>
            <person name="Stott M.B."/>
        </authorList>
    </citation>
    <scope>NUCLEOTIDE SEQUENCE [LARGE SCALE GENOMIC DNA]</scope>
    <source>
        <strain evidence="8 9">K22</strain>
    </source>
</reference>